<dbReference type="Pfam" id="PF03929">
    <property type="entry name" value="PepSY_TM"/>
    <property type="match status" value="1"/>
</dbReference>
<keyword evidence="1" id="KW-0812">Transmembrane</keyword>
<evidence type="ECO:0000313" key="2">
    <source>
        <dbReference type="EMBL" id="RDD81868.1"/>
    </source>
</evidence>
<dbReference type="PANTHER" id="PTHR34219:SF3">
    <property type="entry name" value="BLL7967 PROTEIN"/>
    <property type="match status" value="1"/>
</dbReference>
<dbReference type="EMBL" id="QQAH01000009">
    <property type="protein sequence ID" value="RDD81868.1"/>
    <property type="molecule type" value="Genomic_DNA"/>
</dbReference>
<dbReference type="PANTHER" id="PTHR34219">
    <property type="entry name" value="IRON-REGULATED INNER MEMBRANE PROTEIN-RELATED"/>
    <property type="match status" value="1"/>
</dbReference>
<keyword evidence="1" id="KW-0472">Membrane</keyword>
<feature type="transmembrane region" description="Helical" evidence="1">
    <location>
        <begin position="122"/>
        <end position="143"/>
    </location>
</feature>
<evidence type="ECO:0000256" key="1">
    <source>
        <dbReference type="SAM" id="Phobius"/>
    </source>
</evidence>
<dbReference type="InterPro" id="IPR005625">
    <property type="entry name" value="PepSY-ass_TM"/>
</dbReference>
<reference evidence="2 3" key="1">
    <citation type="submission" date="2018-07" db="EMBL/GenBank/DDBJ databases">
        <title>Dyella tabacisoli L4-6T, whole genome shotgun sequence.</title>
        <authorList>
            <person name="Zhou X.-K."/>
            <person name="Li W.-J."/>
            <person name="Duan Y.-Q."/>
        </authorList>
    </citation>
    <scope>NUCLEOTIDE SEQUENCE [LARGE SCALE GENOMIC DNA]</scope>
    <source>
        <strain evidence="2 3">L4-6</strain>
    </source>
</reference>
<feature type="transmembrane region" description="Helical" evidence="1">
    <location>
        <begin position="311"/>
        <end position="336"/>
    </location>
</feature>
<protein>
    <submittedName>
        <fullName evidence="2">PepSY domain-containing protein</fullName>
    </submittedName>
</protein>
<feature type="transmembrane region" description="Helical" evidence="1">
    <location>
        <begin position="170"/>
        <end position="190"/>
    </location>
</feature>
<organism evidence="2 3">
    <name type="scientific">Dyella tabacisoli</name>
    <dbReference type="NCBI Taxonomy" id="2282381"/>
    <lineage>
        <taxon>Bacteria</taxon>
        <taxon>Pseudomonadati</taxon>
        <taxon>Pseudomonadota</taxon>
        <taxon>Gammaproteobacteria</taxon>
        <taxon>Lysobacterales</taxon>
        <taxon>Rhodanobacteraceae</taxon>
        <taxon>Dyella</taxon>
    </lineage>
</organism>
<keyword evidence="3" id="KW-1185">Reference proteome</keyword>
<comment type="caution">
    <text evidence="2">The sequence shown here is derived from an EMBL/GenBank/DDBJ whole genome shotgun (WGS) entry which is preliminary data.</text>
</comment>
<dbReference type="Proteomes" id="UP000253782">
    <property type="component" value="Unassembled WGS sequence"/>
</dbReference>
<name>A0A369UQ60_9GAMM</name>
<evidence type="ECO:0000313" key="3">
    <source>
        <dbReference type="Proteomes" id="UP000253782"/>
    </source>
</evidence>
<dbReference type="OrthoDB" id="9776609at2"/>
<gene>
    <name evidence="2" type="ORF">DVJ77_11275</name>
</gene>
<accession>A0A369UQ60</accession>
<sequence length="343" mass="37821">MGLSIGVMFAVLALSGTLLAFQSDLLKWQHPQLTGHTLPTPAQNAAMLQHIYQTPWPTPLRSADLPDAELPVWQLFLGGDTRVYLDPADGHPLLVRTPQTDWLLWLRLLHTHLLGGKVGEQVLGVIGVIELLLLISGAIIWWPRRGQWRNAVRMHAQPPARRWRSWHQSLGAALFPLLLLSTVTGVALIYKEPARAALRILFADRQAEPPKPPSMALQQAPIRWLEAMAAAQAALPQAELSRVSMPDAKNASLMVRARGPSEWNVVGRSLIVVDPYTAKVMAVYDAEKQGSGGLVSDGIYPLHAGVVGGNAWRLVIAFVGLLPAFFVTTGFLFWWARTRRKKA</sequence>
<dbReference type="AlphaFoldDB" id="A0A369UQ60"/>
<proteinExistence type="predicted"/>
<keyword evidence="1" id="KW-1133">Transmembrane helix</keyword>